<dbReference type="RefSeq" id="XP_009847417.1">
    <property type="nucleotide sequence ID" value="XM_009849115.1"/>
</dbReference>
<name>F8MEZ0_NEUT8</name>
<dbReference type="Proteomes" id="UP000008065">
    <property type="component" value="Unassembled WGS sequence"/>
</dbReference>
<gene>
    <name evidence="1" type="ORF">NEUTE1DRAFT_134114</name>
</gene>
<proteinExistence type="predicted"/>
<dbReference type="EMBL" id="GL891302">
    <property type="protein sequence ID" value="EGO60042.1"/>
    <property type="molecule type" value="Genomic_DNA"/>
</dbReference>
<keyword evidence="2" id="KW-1185">Reference proteome</keyword>
<dbReference type="GeneID" id="20825817"/>
<dbReference type="AlphaFoldDB" id="F8MEZ0"/>
<sequence length="49" mass="5581">MPEMWFFCRNKAVFATSQYAAFPDCDRRSPRDSVLGESIKKGLELPTIA</sequence>
<evidence type="ECO:0000313" key="1">
    <source>
        <dbReference type="EMBL" id="EGO60042.1"/>
    </source>
</evidence>
<dbReference type="HOGENOM" id="CLU_3143501_0_0_1"/>
<evidence type="ECO:0000313" key="2">
    <source>
        <dbReference type="Proteomes" id="UP000008065"/>
    </source>
</evidence>
<accession>F8MEZ0</accession>
<dbReference type="VEuPathDB" id="FungiDB:NEUTE1DRAFT_134114"/>
<dbReference type="KEGG" id="nte:NEUTE1DRAFT134114"/>
<reference evidence="2" key="1">
    <citation type="journal article" date="2011" name="Genetics">
        <title>Massive changes in genome architecture accompany the transition to self-fertility in the filamentous fungus Neurospora tetrasperma.</title>
        <authorList>
            <person name="Ellison C.E."/>
            <person name="Stajich J.E."/>
            <person name="Jacobson D.J."/>
            <person name="Natvig D.O."/>
            <person name="Lapidus A."/>
            <person name="Foster B."/>
            <person name="Aerts A."/>
            <person name="Riley R."/>
            <person name="Lindquist E.A."/>
            <person name="Grigoriev I.V."/>
            <person name="Taylor J.W."/>
        </authorList>
    </citation>
    <scope>NUCLEOTIDE SEQUENCE [LARGE SCALE GENOMIC DNA]</scope>
    <source>
        <strain evidence="2">FGSC 2508 / P0657</strain>
    </source>
</reference>
<organism evidence="1 2">
    <name type="scientific">Neurospora tetrasperma (strain FGSC 2508 / ATCC MYA-4615 / P0657)</name>
    <dbReference type="NCBI Taxonomy" id="510951"/>
    <lineage>
        <taxon>Eukaryota</taxon>
        <taxon>Fungi</taxon>
        <taxon>Dikarya</taxon>
        <taxon>Ascomycota</taxon>
        <taxon>Pezizomycotina</taxon>
        <taxon>Sordariomycetes</taxon>
        <taxon>Sordariomycetidae</taxon>
        <taxon>Sordariales</taxon>
        <taxon>Sordariaceae</taxon>
        <taxon>Neurospora</taxon>
    </lineage>
</organism>
<protein>
    <submittedName>
        <fullName evidence="1">Uncharacterized protein</fullName>
    </submittedName>
</protein>